<evidence type="ECO:0000313" key="1">
    <source>
        <dbReference type="EMBL" id="KAJ9128167.1"/>
    </source>
</evidence>
<gene>
    <name evidence="1" type="ORF">QFC24_000459</name>
</gene>
<proteinExistence type="predicted"/>
<name>A0ACC2XW25_9TREE</name>
<keyword evidence="2" id="KW-1185">Reference proteome</keyword>
<evidence type="ECO:0000313" key="2">
    <source>
        <dbReference type="Proteomes" id="UP001234202"/>
    </source>
</evidence>
<sequence length="194" mass="21192">MNTKGSGTCLRGNKYVDALRHWAVLPPPKPLKIAKGSAAKQQAVVLERYPTITSEQWWSWLGRTICALLTVVLILLPLFAASPTPWGSLVTTIHSPVKDGSKVYVGIDEACDLLQQHCGEFSPNDLGPLHRQEDSSVHVVKRKTSSKSTGGFRFTNPFKRKKKQRKSGGGEADEEDALASYVANHLGAPALFTI</sequence>
<dbReference type="EMBL" id="JASBWV010000001">
    <property type="protein sequence ID" value="KAJ9128167.1"/>
    <property type="molecule type" value="Genomic_DNA"/>
</dbReference>
<accession>A0ACC2XW25</accession>
<comment type="caution">
    <text evidence="1">The sequence shown here is derived from an EMBL/GenBank/DDBJ whole genome shotgun (WGS) entry which is preliminary data.</text>
</comment>
<organism evidence="1 2">
    <name type="scientific">Naganishia onofrii</name>
    <dbReference type="NCBI Taxonomy" id="1851511"/>
    <lineage>
        <taxon>Eukaryota</taxon>
        <taxon>Fungi</taxon>
        <taxon>Dikarya</taxon>
        <taxon>Basidiomycota</taxon>
        <taxon>Agaricomycotina</taxon>
        <taxon>Tremellomycetes</taxon>
        <taxon>Filobasidiales</taxon>
        <taxon>Filobasidiaceae</taxon>
        <taxon>Naganishia</taxon>
    </lineage>
</organism>
<reference evidence="1" key="1">
    <citation type="submission" date="2023-04" db="EMBL/GenBank/DDBJ databases">
        <title>Draft Genome sequencing of Naganishia species isolated from polar environments using Oxford Nanopore Technology.</title>
        <authorList>
            <person name="Leo P."/>
            <person name="Venkateswaran K."/>
        </authorList>
    </citation>
    <scope>NUCLEOTIDE SEQUENCE</scope>
    <source>
        <strain evidence="1">DBVPG 5303</strain>
    </source>
</reference>
<dbReference type="Proteomes" id="UP001234202">
    <property type="component" value="Unassembled WGS sequence"/>
</dbReference>
<protein>
    <submittedName>
        <fullName evidence="1">Uncharacterized protein</fullName>
    </submittedName>
</protein>